<proteinExistence type="predicted"/>
<dbReference type="EMBL" id="CP045096">
    <property type="protein sequence ID" value="QFQ97470.1"/>
    <property type="molecule type" value="Genomic_DNA"/>
</dbReference>
<reference evidence="1 2" key="1">
    <citation type="submission" date="2019-10" db="EMBL/GenBank/DDBJ databases">
        <title>Streptomyces sp. strain GY16 isolated from leaves of Broussonetia papyrifera.</title>
        <authorList>
            <person name="Mo P."/>
        </authorList>
    </citation>
    <scope>NUCLEOTIDE SEQUENCE [LARGE SCALE GENOMIC DNA]</scope>
    <source>
        <strain evidence="1 2">GY16</strain>
    </source>
</reference>
<keyword evidence="2" id="KW-1185">Reference proteome</keyword>
<organism evidence="1 2">
    <name type="scientific">Streptomyces phaeolivaceus</name>
    <dbReference type="NCBI Taxonomy" id="2653200"/>
    <lineage>
        <taxon>Bacteria</taxon>
        <taxon>Bacillati</taxon>
        <taxon>Actinomycetota</taxon>
        <taxon>Actinomycetes</taxon>
        <taxon>Kitasatosporales</taxon>
        <taxon>Streptomycetaceae</taxon>
        <taxon>Streptomyces</taxon>
    </lineage>
</organism>
<accession>A0A5P8K396</accession>
<dbReference type="AlphaFoldDB" id="A0A5P8K396"/>
<dbReference type="KEGG" id="sphv:F9278_16010"/>
<sequence>MANTTRPAATTDRPPARRYCSWHQGYDRTVRLVQITADQGSGTGTPDLYACAPCRTAYDLTPIQGHA</sequence>
<protein>
    <submittedName>
        <fullName evidence="1">Uncharacterized protein</fullName>
    </submittedName>
</protein>
<evidence type="ECO:0000313" key="2">
    <source>
        <dbReference type="Proteomes" id="UP000327294"/>
    </source>
</evidence>
<name>A0A5P8K396_9ACTN</name>
<gene>
    <name evidence="1" type="ORF">F9278_16010</name>
</gene>
<dbReference type="RefSeq" id="WP_152168946.1">
    <property type="nucleotide sequence ID" value="NZ_CP045096.1"/>
</dbReference>
<dbReference type="Proteomes" id="UP000327294">
    <property type="component" value="Chromosome"/>
</dbReference>
<evidence type="ECO:0000313" key="1">
    <source>
        <dbReference type="EMBL" id="QFQ97470.1"/>
    </source>
</evidence>